<gene>
    <name evidence="6" type="ORF">cgd3_1360</name>
</gene>
<dbReference type="Gene3D" id="3.40.50.150">
    <property type="entry name" value="Vaccinia Virus protein VP39"/>
    <property type="match status" value="1"/>
</dbReference>
<evidence type="ECO:0000256" key="4">
    <source>
        <dbReference type="SAM" id="MobiDB-lite"/>
    </source>
</evidence>
<comment type="caution">
    <text evidence="6">The sequence shown here is derived from an EMBL/GenBank/DDBJ whole genome shotgun (WGS) entry which is preliminary data.</text>
</comment>
<dbReference type="OrthoDB" id="411785at2759"/>
<feature type="compositionally biased region" description="Basic and acidic residues" evidence="4">
    <location>
        <begin position="284"/>
        <end position="293"/>
    </location>
</feature>
<evidence type="ECO:0000313" key="6">
    <source>
        <dbReference type="EMBL" id="EAK89281.1"/>
    </source>
</evidence>
<dbReference type="AlphaFoldDB" id="Q5CUV3"/>
<accession>Q5CUV3</accession>
<keyword evidence="2 6" id="KW-0489">Methyltransferase</keyword>
<feature type="compositionally biased region" description="Acidic residues" evidence="4">
    <location>
        <begin position="268"/>
        <end position="277"/>
    </location>
</feature>
<dbReference type="InterPro" id="IPR013216">
    <property type="entry name" value="Methyltransf_11"/>
</dbReference>
<dbReference type="PANTHER" id="PTHR12176:SF79">
    <property type="entry name" value="METHYLTRANSFERASE TYPE 11 DOMAIN-CONTAINING PROTEIN"/>
    <property type="match status" value="1"/>
</dbReference>
<dbReference type="Proteomes" id="UP000006726">
    <property type="component" value="Chromosome 3"/>
</dbReference>
<keyword evidence="3" id="KW-0808">Transferase</keyword>
<dbReference type="SUPFAM" id="SSF53335">
    <property type="entry name" value="S-adenosyl-L-methionine-dependent methyltransferases"/>
    <property type="match status" value="1"/>
</dbReference>
<organism evidence="6 7">
    <name type="scientific">Cryptosporidium parvum (strain Iowa II)</name>
    <dbReference type="NCBI Taxonomy" id="353152"/>
    <lineage>
        <taxon>Eukaryota</taxon>
        <taxon>Sar</taxon>
        <taxon>Alveolata</taxon>
        <taxon>Apicomplexa</taxon>
        <taxon>Conoidasida</taxon>
        <taxon>Coccidia</taxon>
        <taxon>Eucoccidiorida</taxon>
        <taxon>Eimeriorina</taxon>
        <taxon>Cryptosporidiidae</taxon>
        <taxon>Cryptosporidium</taxon>
    </lineage>
</organism>
<evidence type="ECO:0000256" key="3">
    <source>
        <dbReference type="ARBA" id="ARBA00022679"/>
    </source>
</evidence>
<keyword evidence="7" id="KW-1185">Reference proteome</keyword>
<evidence type="ECO:0000259" key="5">
    <source>
        <dbReference type="Pfam" id="PF08241"/>
    </source>
</evidence>
<dbReference type="GO" id="GO:0008757">
    <property type="term" value="F:S-adenosylmethionine-dependent methyltransferase activity"/>
    <property type="evidence" value="ECO:0007669"/>
    <property type="project" value="InterPro"/>
</dbReference>
<reference evidence="6 7" key="1">
    <citation type="journal article" date="2004" name="Science">
        <title>Complete genome sequence of the apicomplexan, Cryptosporidium parvum.</title>
        <authorList>
            <person name="Abrahamsen M.S."/>
            <person name="Templeton T.J."/>
            <person name="Enomoto S."/>
            <person name="Abrahante J.E."/>
            <person name="Zhu G."/>
            <person name="Lancto C.A."/>
            <person name="Deng M."/>
            <person name="Liu C."/>
            <person name="Widmer G."/>
            <person name="Tzipori S."/>
            <person name="Buck G.A."/>
            <person name="Xu P."/>
            <person name="Bankier A.T."/>
            <person name="Dear P.H."/>
            <person name="Konfortov B.A."/>
            <person name="Spriggs H.F."/>
            <person name="Iyer L."/>
            <person name="Anantharaman V."/>
            <person name="Aravind L."/>
            <person name="Kapur V."/>
        </authorList>
    </citation>
    <scope>NUCLEOTIDE SEQUENCE [LARGE SCALE GENOMIC DNA]</scope>
    <source>
        <strain evidence="7">Iowa II</strain>
    </source>
</reference>
<dbReference type="CDD" id="cd02440">
    <property type="entry name" value="AdoMet_MTases"/>
    <property type="match status" value="1"/>
</dbReference>
<feature type="non-terminal residue" evidence="6">
    <location>
        <position position="1"/>
    </location>
</feature>
<dbReference type="InterPro" id="IPR051419">
    <property type="entry name" value="Lys/N-term_MeTrsfase_sf"/>
</dbReference>
<dbReference type="Pfam" id="PF08241">
    <property type="entry name" value="Methyltransf_11"/>
    <property type="match status" value="1"/>
</dbReference>
<protein>
    <submittedName>
        <fullName evidence="6">Methylase</fullName>
    </submittedName>
</protein>
<dbReference type="InParanoid" id="Q5CUV3"/>
<evidence type="ECO:0000256" key="2">
    <source>
        <dbReference type="ARBA" id="ARBA00022603"/>
    </source>
</evidence>
<dbReference type="InterPro" id="IPR029063">
    <property type="entry name" value="SAM-dependent_MTases_sf"/>
</dbReference>
<name>Q5CUV3_CRYPI</name>
<dbReference type="KEGG" id="cpv:cgd3_1360"/>
<dbReference type="GO" id="GO:0032259">
    <property type="term" value="P:methylation"/>
    <property type="evidence" value="ECO:0007669"/>
    <property type="project" value="UniProtKB-KW"/>
</dbReference>
<dbReference type="RefSeq" id="XP_626711.1">
    <property type="nucleotide sequence ID" value="XM_626711.1"/>
</dbReference>
<dbReference type="STRING" id="353152.Q5CUV3"/>
<comment type="similarity">
    <text evidence="1">Belongs to the methyltransferase superfamily.</text>
</comment>
<sequence>ILDLAIMADYGTTEYWEERYKKDSNPYDWYQRWENMREIIKEYLKFDDKILVVGNGTSRLPEEIYDDGYQSIEAMDISTVAVEIMHERFASRNIPCQVGNVLDMYQYSDDGYDVVIDKGTFDSILCGENSHINIDTMMRELVRVLNYDKGRYICISYGQPNYRLNYLKSMKEWEVTTIPIKKPANDQIYKLKNYNDEDSNSQENVNITTSTRPDLYHYIYVCTVVNKNVPEIGNSLNLNDDENGDIKTDNDVELNADNIQDPNNFEQDLGENQEDERNEFQVPDENKVLENSI</sequence>
<evidence type="ECO:0000256" key="1">
    <source>
        <dbReference type="ARBA" id="ARBA00008361"/>
    </source>
</evidence>
<feature type="domain" description="Methyltransferase type 11" evidence="5">
    <location>
        <begin position="52"/>
        <end position="146"/>
    </location>
</feature>
<proteinExistence type="inferred from homology"/>
<feature type="region of interest" description="Disordered" evidence="4">
    <location>
        <begin position="255"/>
        <end position="293"/>
    </location>
</feature>
<dbReference type="EMBL" id="AAEE01000004">
    <property type="protein sequence ID" value="EAK89281.1"/>
    <property type="molecule type" value="Genomic_DNA"/>
</dbReference>
<dbReference type="PANTHER" id="PTHR12176">
    <property type="entry name" value="SAM-DEPENDENT METHYLTRANSFERASE SUPERFAMILY PROTEIN"/>
    <property type="match status" value="1"/>
</dbReference>
<evidence type="ECO:0000313" key="7">
    <source>
        <dbReference type="Proteomes" id="UP000006726"/>
    </source>
</evidence>
<dbReference type="GeneID" id="3373835"/>
<dbReference type="OMA" id="HWAVMDA"/>
<feature type="compositionally biased region" description="Polar residues" evidence="4">
    <location>
        <begin position="257"/>
        <end position="266"/>
    </location>
</feature>